<comment type="caution">
    <text evidence="1">The sequence shown here is derived from an EMBL/GenBank/DDBJ whole genome shotgun (WGS) entry which is preliminary data.</text>
</comment>
<evidence type="ECO:0000313" key="1">
    <source>
        <dbReference type="EMBL" id="KAL2785887.1"/>
    </source>
</evidence>
<reference evidence="1 2" key="1">
    <citation type="submission" date="2024-07" db="EMBL/GenBank/DDBJ databases">
        <title>Section-level genome sequencing and comparative genomics of Aspergillus sections Usti and Cavernicolus.</title>
        <authorList>
            <consortium name="Lawrence Berkeley National Laboratory"/>
            <person name="Nybo J.L."/>
            <person name="Vesth T.C."/>
            <person name="Theobald S."/>
            <person name="Frisvad J.C."/>
            <person name="Larsen T.O."/>
            <person name="Kjaerboelling I."/>
            <person name="Rothschild-Mancinelli K."/>
            <person name="Lyhne E.K."/>
            <person name="Kogle M.E."/>
            <person name="Barry K."/>
            <person name="Clum A."/>
            <person name="Na H."/>
            <person name="Ledsgaard L."/>
            <person name="Lin J."/>
            <person name="Lipzen A."/>
            <person name="Kuo A."/>
            <person name="Riley R."/>
            <person name="Mondo S."/>
            <person name="Labutti K."/>
            <person name="Haridas S."/>
            <person name="Pangalinan J."/>
            <person name="Salamov A.A."/>
            <person name="Simmons B.A."/>
            <person name="Magnuson J.K."/>
            <person name="Chen J."/>
            <person name="Drula E."/>
            <person name="Henrissat B."/>
            <person name="Wiebenga A."/>
            <person name="Lubbers R.J."/>
            <person name="Gomes A.C."/>
            <person name="Makela M.R."/>
            <person name="Stajich J."/>
            <person name="Grigoriev I.V."/>
            <person name="Mortensen U.H."/>
            <person name="De Vries R.P."/>
            <person name="Baker S.E."/>
            <person name="Andersen M.R."/>
        </authorList>
    </citation>
    <scope>NUCLEOTIDE SEQUENCE [LARGE SCALE GENOMIC DNA]</scope>
    <source>
        <strain evidence="1 2">CBS 209.92</strain>
    </source>
</reference>
<evidence type="ECO:0000313" key="2">
    <source>
        <dbReference type="Proteomes" id="UP001610563"/>
    </source>
</evidence>
<keyword evidence="2" id="KW-1185">Reference proteome</keyword>
<dbReference type="EMBL" id="JBFTWV010000131">
    <property type="protein sequence ID" value="KAL2785887.1"/>
    <property type="molecule type" value="Genomic_DNA"/>
</dbReference>
<gene>
    <name evidence="1" type="ORF">BJX66DRAFT_342659</name>
</gene>
<name>A0ABR4FRJ1_9EURO</name>
<sequence>MPWKLDLSLTNRGVPVTAFSLVVALQPEPQATPRPRAFHVFASLPAELQLQILRSCDGPTLFQLIHTTSHIRSLTLPIFWDTFSKNTWYFINTLSIGYAPFIEKTYIAHEESFAKNIAQVEIDIFRGLFEFRGERVAFDADKARRLWAMLRDLLPAVEKVVLAGLVDPDSVQLPSYAGEEEEEEGPFGPYNDVVVENPDHAIVRGVLQLVPQGIEALASFPVDEHAGSLQLWSIDAASNPEDGSKTWRRGDKSWNPQRLLLPARRNWSPGPVGEYLMMERLMFISSLERNGLECLRHETHVKFPASKRGIACPNWVCGAVFKEQDAWEWHVRVCIGDDYYVDEDYGDELRQRCAARFLSRRTPQHVRDVLHSRLKRVMAMDARWRALLRKLKREAGEDGSEEREVFREAFLDQMEADGGAALGVGEERERTDLWVKACWVLDNE</sequence>
<organism evidence="1 2">
    <name type="scientific">Aspergillus keveii</name>
    <dbReference type="NCBI Taxonomy" id="714993"/>
    <lineage>
        <taxon>Eukaryota</taxon>
        <taxon>Fungi</taxon>
        <taxon>Dikarya</taxon>
        <taxon>Ascomycota</taxon>
        <taxon>Pezizomycotina</taxon>
        <taxon>Eurotiomycetes</taxon>
        <taxon>Eurotiomycetidae</taxon>
        <taxon>Eurotiales</taxon>
        <taxon>Aspergillaceae</taxon>
        <taxon>Aspergillus</taxon>
        <taxon>Aspergillus subgen. Nidulantes</taxon>
    </lineage>
</organism>
<evidence type="ECO:0008006" key="3">
    <source>
        <dbReference type="Google" id="ProtNLM"/>
    </source>
</evidence>
<proteinExistence type="predicted"/>
<protein>
    <recommendedName>
        <fullName evidence="3">F-box domain-containing protein</fullName>
    </recommendedName>
</protein>
<accession>A0ABR4FRJ1</accession>
<dbReference type="Proteomes" id="UP001610563">
    <property type="component" value="Unassembled WGS sequence"/>
</dbReference>